<organism evidence="3 4">
    <name type="scientific">Paramecium primaurelia</name>
    <dbReference type="NCBI Taxonomy" id="5886"/>
    <lineage>
        <taxon>Eukaryota</taxon>
        <taxon>Sar</taxon>
        <taxon>Alveolata</taxon>
        <taxon>Ciliophora</taxon>
        <taxon>Intramacronucleata</taxon>
        <taxon>Oligohymenophorea</taxon>
        <taxon>Peniculida</taxon>
        <taxon>Parameciidae</taxon>
        <taxon>Paramecium</taxon>
    </lineage>
</organism>
<keyword evidence="4" id="KW-1185">Reference proteome</keyword>
<accession>A0A8S1PEU4</accession>
<feature type="region of interest" description="Disordered" evidence="1">
    <location>
        <begin position="256"/>
        <end position="277"/>
    </location>
</feature>
<dbReference type="PROSITE" id="PS50195">
    <property type="entry name" value="PX"/>
    <property type="match status" value="2"/>
</dbReference>
<sequence length="277" mass="33337">MLVKRYRVQLNHLFQNDNKVYYQITVTKVNNENETKTTLNRYSQLKDFHDKLHKNVTLLKLQMQLPQFPGRSLFSKTNQNEEKIIKRKIELENYFNELFSIDKILSLTPVQQYLPIEILQNQQMNISIRIENYVIYDEVVVYILRFKNNLLNDEWIYKKRYSEIKSIHDALLDQGFKNKLPQFPTRKLFGQTNENPETIEKRKEDLENYLNALFCTQEIQESQIIQFLIQDSKKYHEKNLKLEELKKSSTLKAKGGDLNKRIDEFPQRKNQQINENK</sequence>
<dbReference type="AlphaFoldDB" id="A0A8S1PEU4"/>
<evidence type="ECO:0000259" key="2">
    <source>
        <dbReference type="PROSITE" id="PS50195"/>
    </source>
</evidence>
<evidence type="ECO:0000256" key="1">
    <source>
        <dbReference type="SAM" id="MobiDB-lite"/>
    </source>
</evidence>
<feature type="domain" description="PX" evidence="2">
    <location>
        <begin position="120"/>
        <end position="235"/>
    </location>
</feature>
<dbReference type="OMA" id="YYQITVT"/>
<feature type="domain" description="PX" evidence="2">
    <location>
        <begin position="1"/>
        <end position="121"/>
    </location>
</feature>
<reference evidence="3" key="1">
    <citation type="submission" date="2021-01" db="EMBL/GenBank/DDBJ databases">
        <authorList>
            <consortium name="Genoscope - CEA"/>
            <person name="William W."/>
        </authorList>
    </citation>
    <scope>NUCLEOTIDE SEQUENCE</scope>
</reference>
<evidence type="ECO:0000313" key="4">
    <source>
        <dbReference type="Proteomes" id="UP000688137"/>
    </source>
</evidence>
<protein>
    <recommendedName>
        <fullName evidence="2">PX domain-containing protein</fullName>
    </recommendedName>
</protein>
<feature type="compositionally biased region" description="Polar residues" evidence="1">
    <location>
        <begin position="268"/>
        <end position="277"/>
    </location>
</feature>
<dbReference type="CDD" id="cd06093">
    <property type="entry name" value="PX_domain"/>
    <property type="match status" value="2"/>
</dbReference>
<dbReference type="GO" id="GO:0035091">
    <property type="term" value="F:phosphatidylinositol binding"/>
    <property type="evidence" value="ECO:0007669"/>
    <property type="project" value="InterPro"/>
</dbReference>
<proteinExistence type="predicted"/>
<dbReference type="EMBL" id="CAJJDM010000119">
    <property type="protein sequence ID" value="CAD8101666.1"/>
    <property type="molecule type" value="Genomic_DNA"/>
</dbReference>
<dbReference type="Proteomes" id="UP000688137">
    <property type="component" value="Unassembled WGS sequence"/>
</dbReference>
<dbReference type="Pfam" id="PF00787">
    <property type="entry name" value="PX"/>
    <property type="match status" value="2"/>
</dbReference>
<gene>
    <name evidence="3" type="ORF">PPRIM_AZ9-3.1.T1160072</name>
</gene>
<name>A0A8S1PEU4_PARPR</name>
<comment type="caution">
    <text evidence="3">The sequence shown here is derived from an EMBL/GenBank/DDBJ whole genome shotgun (WGS) entry which is preliminary data.</text>
</comment>
<feature type="compositionally biased region" description="Basic and acidic residues" evidence="1">
    <location>
        <begin position="256"/>
        <end position="267"/>
    </location>
</feature>
<dbReference type="PANTHER" id="PTHR22775">
    <property type="entry name" value="SORTING NEXIN"/>
    <property type="match status" value="1"/>
</dbReference>
<dbReference type="SMART" id="SM00312">
    <property type="entry name" value="PX"/>
    <property type="match status" value="2"/>
</dbReference>
<evidence type="ECO:0000313" key="3">
    <source>
        <dbReference type="EMBL" id="CAD8101666.1"/>
    </source>
</evidence>
<dbReference type="PANTHER" id="PTHR22775:SF3">
    <property type="entry name" value="SORTING NEXIN-13"/>
    <property type="match status" value="1"/>
</dbReference>
<dbReference type="InterPro" id="IPR001683">
    <property type="entry name" value="PX_dom"/>
</dbReference>